<comment type="caution">
    <text evidence="2">The sequence shown here is derived from an EMBL/GenBank/DDBJ whole genome shotgun (WGS) entry which is preliminary data.</text>
</comment>
<feature type="compositionally biased region" description="Low complexity" evidence="1">
    <location>
        <begin position="70"/>
        <end position="93"/>
    </location>
</feature>
<dbReference type="PANTHER" id="PTHR34287">
    <property type="entry name" value="OS06G0551500 PROTEIN-RELATED"/>
    <property type="match status" value="1"/>
</dbReference>
<reference evidence="2 3" key="1">
    <citation type="journal article" date="2014" name="Agronomy (Basel)">
        <title>A Draft Genome Sequence for Ensete ventricosum, the Drought-Tolerant Tree Against Hunger.</title>
        <authorList>
            <person name="Harrison J."/>
            <person name="Moore K.A."/>
            <person name="Paszkiewicz K."/>
            <person name="Jones T."/>
            <person name="Grant M."/>
            <person name="Ambacheew D."/>
            <person name="Muzemil S."/>
            <person name="Studholme D.J."/>
        </authorList>
    </citation>
    <scope>NUCLEOTIDE SEQUENCE [LARGE SCALE GENOMIC DNA]</scope>
</reference>
<dbReference type="EMBL" id="AMZH03009855">
    <property type="protein sequence ID" value="RRT55933.1"/>
    <property type="molecule type" value="Genomic_DNA"/>
</dbReference>
<evidence type="ECO:0000256" key="1">
    <source>
        <dbReference type="SAM" id="MobiDB-lite"/>
    </source>
</evidence>
<evidence type="ECO:0000313" key="3">
    <source>
        <dbReference type="Proteomes" id="UP000287651"/>
    </source>
</evidence>
<protein>
    <submittedName>
        <fullName evidence="2">Uncharacterized protein</fullName>
    </submittedName>
</protein>
<feature type="compositionally biased region" description="Polar residues" evidence="1">
    <location>
        <begin position="21"/>
        <end position="32"/>
    </location>
</feature>
<organism evidence="2 3">
    <name type="scientific">Ensete ventricosum</name>
    <name type="common">Abyssinian banana</name>
    <name type="synonym">Musa ensete</name>
    <dbReference type="NCBI Taxonomy" id="4639"/>
    <lineage>
        <taxon>Eukaryota</taxon>
        <taxon>Viridiplantae</taxon>
        <taxon>Streptophyta</taxon>
        <taxon>Embryophyta</taxon>
        <taxon>Tracheophyta</taxon>
        <taxon>Spermatophyta</taxon>
        <taxon>Magnoliopsida</taxon>
        <taxon>Liliopsida</taxon>
        <taxon>Zingiberales</taxon>
        <taxon>Musaceae</taxon>
        <taxon>Ensete</taxon>
    </lineage>
</organism>
<feature type="region of interest" description="Disordered" evidence="1">
    <location>
        <begin position="1"/>
        <end position="36"/>
    </location>
</feature>
<proteinExistence type="predicted"/>
<name>A0A426YW24_ENSVE</name>
<dbReference type="AlphaFoldDB" id="A0A426YW24"/>
<accession>A0A426YW24</accession>
<dbReference type="PANTHER" id="PTHR34287:SF15">
    <property type="entry name" value="OS06G0551500 PROTEIN"/>
    <property type="match status" value="1"/>
</dbReference>
<dbReference type="Proteomes" id="UP000287651">
    <property type="component" value="Unassembled WGS sequence"/>
</dbReference>
<feature type="region of interest" description="Disordered" evidence="1">
    <location>
        <begin position="158"/>
        <end position="185"/>
    </location>
</feature>
<evidence type="ECO:0000313" key="2">
    <source>
        <dbReference type="EMBL" id="RRT55933.1"/>
    </source>
</evidence>
<gene>
    <name evidence="2" type="ORF">B296_00048142</name>
</gene>
<sequence>MIQSTKTPGFRSVYRDEQTKQKTLSLSPSKSIHMTEDDDDHVPLIIEHMHIPTSTSFSVTIPPPLQDGNTTTPLPSASPISSPSTSLRPMSSPDMDESSPAANVQAVSRRVSDGLLTKFPDTSEFDFEYEKSSLWSPPVRCATSLSSEGEVLAELRASTSRRRRSALNKVSREARSLIQTDSSSN</sequence>
<feature type="region of interest" description="Disordered" evidence="1">
    <location>
        <begin position="55"/>
        <end position="105"/>
    </location>
</feature>